<dbReference type="AlphaFoldDB" id="C2ESX7"/>
<organism evidence="1 2">
    <name type="scientific">Limosilactobacillus vaginalis DSM 5837 = ATCC 49540</name>
    <dbReference type="NCBI Taxonomy" id="1423814"/>
    <lineage>
        <taxon>Bacteria</taxon>
        <taxon>Bacillati</taxon>
        <taxon>Bacillota</taxon>
        <taxon>Bacilli</taxon>
        <taxon>Lactobacillales</taxon>
        <taxon>Lactobacillaceae</taxon>
        <taxon>Limosilactobacillus</taxon>
    </lineage>
</organism>
<evidence type="ECO:0000313" key="2">
    <source>
        <dbReference type="Proteomes" id="UP000004483"/>
    </source>
</evidence>
<proteinExistence type="predicted"/>
<protein>
    <recommendedName>
        <fullName evidence="3">Methyl-accepting chemotaxis protein</fullName>
    </recommendedName>
</protein>
<comment type="caution">
    <text evidence="1">The sequence shown here is derived from an EMBL/GenBank/DDBJ whole genome shotgun (WGS) entry which is preliminary data.</text>
</comment>
<evidence type="ECO:0000313" key="1">
    <source>
        <dbReference type="EMBL" id="EEJ40990.1"/>
    </source>
</evidence>
<accession>C2ESX7</accession>
<evidence type="ECO:0008006" key="3">
    <source>
        <dbReference type="Google" id="ProtNLM"/>
    </source>
</evidence>
<dbReference type="EMBL" id="ACGV01000049">
    <property type="protein sequence ID" value="EEJ40990.1"/>
    <property type="molecule type" value="Genomic_DNA"/>
</dbReference>
<dbReference type="Proteomes" id="UP000004483">
    <property type="component" value="Unassembled WGS sequence"/>
</dbReference>
<feature type="non-terminal residue" evidence="1">
    <location>
        <position position="73"/>
    </location>
</feature>
<sequence length="73" mass="7960">AVAVFKDSMIAGDRLASEKEAEQGRRERRQSTVDQLIRQFEATVTSSLQTLTSASNELNATAQSMSTIADQGR</sequence>
<dbReference type="eggNOG" id="COG0840">
    <property type="taxonomic scope" value="Bacteria"/>
</dbReference>
<gene>
    <name evidence="1" type="ORF">HMPREF0549_0563</name>
</gene>
<feature type="non-terminal residue" evidence="1">
    <location>
        <position position="1"/>
    </location>
</feature>
<name>C2ESX7_9LACO</name>
<reference evidence="1 2" key="1">
    <citation type="submission" date="2009-01" db="EMBL/GenBank/DDBJ databases">
        <authorList>
            <person name="Qin X."/>
            <person name="Bachman B."/>
            <person name="Battles P."/>
            <person name="Bell A."/>
            <person name="Bess C."/>
            <person name="Bickham C."/>
            <person name="Chaboub L."/>
            <person name="Chen D."/>
            <person name="Coyle M."/>
            <person name="Deiros D.R."/>
            <person name="Dinh H."/>
            <person name="Forbes L."/>
            <person name="Fowler G."/>
            <person name="Francisco L."/>
            <person name="Fu Q."/>
            <person name="Gubbala S."/>
            <person name="Hale W."/>
            <person name="Han Y."/>
            <person name="Hemphill L."/>
            <person name="Highlander S.K."/>
            <person name="Hirani K."/>
            <person name="Hogues M."/>
            <person name="Jackson L."/>
            <person name="Jakkamsetti A."/>
            <person name="Javaid M."/>
            <person name="Jiang H."/>
            <person name="Korchina V."/>
            <person name="Kovar C."/>
            <person name="Lara F."/>
            <person name="Lee S."/>
            <person name="Mata R."/>
            <person name="Mathew T."/>
            <person name="Moen C."/>
            <person name="Morales K."/>
            <person name="Munidasa M."/>
            <person name="Nazareth L."/>
            <person name="Ngo R."/>
            <person name="Nguyen L."/>
            <person name="Okwuonu G."/>
            <person name="Ongeri F."/>
            <person name="Patil S."/>
            <person name="Petrosino J."/>
            <person name="Pham C."/>
            <person name="Pham P."/>
            <person name="Pu L.-L."/>
            <person name="Puazo M."/>
            <person name="Raj R."/>
            <person name="Reid J."/>
            <person name="Rouhana J."/>
            <person name="Saada N."/>
            <person name="Shang Y."/>
            <person name="Simmons D."/>
            <person name="Thornton R."/>
            <person name="Warren J."/>
            <person name="Weissenberger G."/>
            <person name="Zhang J."/>
            <person name="Zhang L."/>
            <person name="Zhou C."/>
            <person name="Zhu D."/>
            <person name="Muzny D."/>
            <person name="Worley K."/>
            <person name="Gibbs R."/>
        </authorList>
    </citation>
    <scope>NUCLEOTIDE SEQUENCE [LARGE SCALE GENOMIC DNA]</scope>
    <source>
        <strain evidence="1 2">ATCC 49540</strain>
    </source>
</reference>